<reference evidence="3 5" key="2">
    <citation type="submission" date="2020-08" db="EMBL/GenBank/DDBJ databases">
        <title>Genomic Encyclopedia of Type Strains, Phase IV (KMG-IV): sequencing the most valuable type-strain genomes for metagenomic binning, comparative biology and taxonomic classification.</title>
        <authorList>
            <person name="Goeker M."/>
        </authorList>
    </citation>
    <scope>NUCLEOTIDE SEQUENCE [LARGE SCALE GENOMIC DNA]</scope>
    <source>
        <strain evidence="3 5">DSM 103679</strain>
    </source>
</reference>
<dbReference type="Proteomes" id="UP000593591">
    <property type="component" value="Chromosome"/>
</dbReference>
<dbReference type="Gene3D" id="2.60.120.260">
    <property type="entry name" value="Galactose-binding domain-like"/>
    <property type="match status" value="1"/>
</dbReference>
<dbReference type="EMBL" id="CP031517">
    <property type="protein sequence ID" value="QOS40766.1"/>
    <property type="molecule type" value="Genomic_DNA"/>
</dbReference>
<dbReference type="Pfam" id="PF25302">
    <property type="entry name" value="NADase_transloc"/>
    <property type="match status" value="1"/>
</dbReference>
<dbReference type="RefSeq" id="WP_184652760.1">
    <property type="nucleotide sequence ID" value="NZ_JACHFR010000002.1"/>
</dbReference>
<gene>
    <name evidence="4" type="ORF">DYE49_10025</name>
    <name evidence="3" type="ORF">HNP77_001718</name>
</gene>
<evidence type="ECO:0000256" key="1">
    <source>
        <dbReference type="SAM" id="SignalP"/>
    </source>
</evidence>
<dbReference type="KEGG" id="trc:DYE49_10025"/>
<reference evidence="4 6" key="1">
    <citation type="submission" date="2018-08" db="EMBL/GenBank/DDBJ databases">
        <title>The first complete genome of Treponema rectale (CHPAT), a commensal spirochete of the bovine rectum.</title>
        <authorList>
            <person name="Staton G.J."/>
            <person name="Clegg S.R."/>
            <person name="Carter S.D."/>
            <person name="Radford A.D."/>
            <person name="Darby A."/>
            <person name="Hall N."/>
            <person name="Birtles R.J."/>
            <person name="Evans N.J."/>
        </authorList>
    </citation>
    <scope>NUCLEOTIDE SEQUENCE [LARGE SCALE GENOMIC DNA]</scope>
    <source>
        <strain evidence="4 6">CHPA</strain>
    </source>
</reference>
<evidence type="ECO:0000313" key="5">
    <source>
        <dbReference type="Proteomes" id="UP000578697"/>
    </source>
</evidence>
<dbReference type="InterPro" id="IPR057561">
    <property type="entry name" value="NADase_transloc"/>
</dbReference>
<accession>A0A840S9H8</accession>
<keyword evidence="1" id="KW-0732">Signal</keyword>
<protein>
    <recommendedName>
        <fullName evidence="2">NAD glycohydrolase translocation F5/8 type C domain-containing protein</fullName>
    </recommendedName>
</protein>
<dbReference type="AlphaFoldDB" id="A0A840S9H8"/>
<evidence type="ECO:0000313" key="3">
    <source>
        <dbReference type="EMBL" id="MBB5219349.1"/>
    </source>
</evidence>
<dbReference type="Proteomes" id="UP000578697">
    <property type="component" value="Unassembled WGS sequence"/>
</dbReference>
<organism evidence="3 5">
    <name type="scientific">Treponema rectale</name>
    <dbReference type="NCBI Taxonomy" id="744512"/>
    <lineage>
        <taxon>Bacteria</taxon>
        <taxon>Pseudomonadati</taxon>
        <taxon>Spirochaetota</taxon>
        <taxon>Spirochaetia</taxon>
        <taxon>Spirochaetales</taxon>
        <taxon>Treponemataceae</taxon>
        <taxon>Treponema</taxon>
    </lineage>
</organism>
<evidence type="ECO:0000313" key="6">
    <source>
        <dbReference type="Proteomes" id="UP000593591"/>
    </source>
</evidence>
<evidence type="ECO:0000313" key="4">
    <source>
        <dbReference type="EMBL" id="QOS40766.1"/>
    </source>
</evidence>
<keyword evidence="5" id="KW-1185">Reference proteome</keyword>
<dbReference type="NCBIfam" id="NF047619">
    <property type="entry name" value="NADase_discoid"/>
    <property type="match status" value="1"/>
</dbReference>
<name>A0A840S9H8_9SPIR</name>
<sequence>MKKIISTLLLSVILCALYAQNKAGGNVNSKEPIAYADKEFLSGILDYDSLKTTPAPQNWPEPLNNSFKFTYVTGECRMIPPQLLFDAAKKLGVEKEFISDQVESKEYPEFTCKLTGIVIQKKDNEYLVRAFYEADDIVPVSILNMSKRPWYINDNPKKHIQAIYTSEKGLIKIVDDAYCVRHYDYPLGSFLGLKGFSTFDFMSKSSYSHTLILFGFEKGSEIRLTSLTCNIFKKHDIKDAEHRFLSDNSDLYVADEERFAKKFVSFYSYNYLIEKKLFEYSIDKMLDLNPETSFVENSEDDNISFIIDINDSINIKGFKIINGFAKSENLYKANNQVKVISIYAQTLQDVEPVFIGTWSLKQTRDLQFIELDIENCCYLEIKSTEIYPGTKYNDTCIAEFDILTDDGWLISDN</sequence>
<feature type="signal peptide" evidence="1">
    <location>
        <begin position="1"/>
        <end position="21"/>
    </location>
</feature>
<feature type="chain" id="PRO_5036240794" description="NAD glycohydrolase translocation F5/8 type C domain-containing protein" evidence="1">
    <location>
        <begin position="22"/>
        <end position="413"/>
    </location>
</feature>
<feature type="domain" description="NAD glycohydrolase translocation F5/8 type C" evidence="2">
    <location>
        <begin position="271"/>
        <end position="400"/>
    </location>
</feature>
<evidence type="ECO:0000259" key="2">
    <source>
        <dbReference type="Pfam" id="PF25302"/>
    </source>
</evidence>
<proteinExistence type="predicted"/>
<dbReference type="EMBL" id="JACHFR010000002">
    <property type="protein sequence ID" value="MBB5219349.1"/>
    <property type="molecule type" value="Genomic_DNA"/>
</dbReference>